<dbReference type="InterPro" id="IPR017871">
    <property type="entry name" value="ABC_transporter-like_CS"/>
</dbReference>
<reference evidence="5 6" key="1">
    <citation type="journal article" date="2013" name="Genome Announc.">
        <title>Draft Genome Sequence of the Cellulolytic Bacterium Clostridium papyrosolvens C7 (ATCC 700395).</title>
        <authorList>
            <person name="Zepeda V."/>
            <person name="Dassa B."/>
            <person name="Borovok I."/>
            <person name="Lamed R."/>
            <person name="Bayer E.A."/>
            <person name="Cate J.H."/>
        </authorList>
    </citation>
    <scope>NUCLEOTIDE SEQUENCE [LARGE SCALE GENOMIC DNA]</scope>
    <source>
        <strain evidence="5 6">C7</strain>
    </source>
</reference>
<dbReference type="InterPro" id="IPR027417">
    <property type="entry name" value="P-loop_NTPase"/>
</dbReference>
<dbReference type="GO" id="GO:0016887">
    <property type="term" value="F:ATP hydrolysis activity"/>
    <property type="evidence" value="ECO:0007669"/>
    <property type="project" value="InterPro"/>
</dbReference>
<dbReference type="EMBL" id="ATAY01000098">
    <property type="protein sequence ID" value="EPR07643.1"/>
    <property type="molecule type" value="Genomic_DNA"/>
</dbReference>
<evidence type="ECO:0000256" key="3">
    <source>
        <dbReference type="ARBA" id="ARBA00022840"/>
    </source>
</evidence>
<dbReference type="PROSITE" id="PS50893">
    <property type="entry name" value="ABC_TRANSPORTER_2"/>
    <property type="match status" value="1"/>
</dbReference>
<protein>
    <submittedName>
        <fullName evidence="5">ABC transporter</fullName>
    </submittedName>
</protein>
<keyword evidence="3" id="KW-0067">ATP-binding</keyword>
<dbReference type="PROSITE" id="PS00211">
    <property type="entry name" value="ABC_TRANSPORTER_1"/>
    <property type="match status" value="1"/>
</dbReference>
<dbReference type="InterPro" id="IPR003593">
    <property type="entry name" value="AAA+_ATPase"/>
</dbReference>
<evidence type="ECO:0000259" key="4">
    <source>
        <dbReference type="PROSITE" id="PS50893"/>
    </source>
</evidence>
<dbReference type="SMART" id="SM00382">
    <property type="entry name" value="AAA"/>
    <property type="match status" value="1"/>
</dbReference>
<dbReference type="PATRIC" id="fig|1330534.3.peg.3885"/>
<gene>
    <name evidence="5" type="ORF">L323_19580</name>
</gene>
<evidence type="ECO:0000256" key="1">
    <source>
        <dbReference type="ARBA" id="ARBA00022448"/>
    </source>
</evidence>
<sequence length="327" mass="37296">MKVINVKDISKTYQYYKKQEGIRGSLKNLIHKEILSKEAVRNLSFSIEKGDMVGFIGMNGAGKTTTLKMLSGILKPTSGEVDVLGYNPFDKKNDFLKRISMVMGSRSQLWLDIPAIEAFALNKEIYGIEEKQYKDTLDELVELLNVGQLINTQVRRLSLGERMKMELILSLLHSPEIIFLDEPTIGLDVVSQNVIRKMLKAYNQKHNITIILTSHNLDDIETVCSKLMIIDSGQLMFNGQLEDFIQKQTSTKILRIKCSRDPARIKAVMGEHRVEILSEDNERMNVKVSKESVMQLTNILMSECMNDIKDISIEEADMQEIICNLYI</sequence>
<evidence type="ECO:0000256" key="2">
    <source>
        <dbReference type="ARBA" id="ARBA00022741"/>
    </source>
</evidence>
<dbReference type="SUPFAM" id="SSF52540">
    <property type="entry name" value="P-loop containing nucleoside triphosphate hydrolases"/>
    <property type="match status" value="1"/>
</dbReference>
<dbReference type="AlphaFoldDB" id="U4QWL3"/>
<feature type="domain" description="ABC transporter" evidence="4">
    <location>
        <begin position="4"/>
        <end position="257"/>
    </location>
</feature>
<comment type="caution">
    <text evidence="5">The sequence shown here is derived from an EMBL/GenBank/DDBJ whole genome shotgun (WGS) entry which is preliminary data.</text>
</comment>
<dbReference type="GO" id="GO:0005524">
    <property type="term" value="F:ATP binding"/>
    <property type="evidence" value="ECO:0007669"/>
    <property type="project" value="UniProtKB-KW"/>
</dbReference>
<dbReference type="STRING" id="1330534.L323_19580"/>
<dbReference type="InterPro" id="IPR003439">
    <property type="entry name" value="ABC_transporter-like_ATP-bd"/>
</dbReference>
<dbReference type="Pfam" id="PF00005">
    <property type="entry name" value="ABC_tran"/>
    <property type="match status" value="1"/>
</dbReference>
<evidence type="ECO:0000313" key="6">
    <source>
        <dbReference type="Proteomes" id="UP000016860"/>
    </source>
</evidence>
<dbReference type="OrthoDB" id="9804819at2"/>
<accession>U4QWL3</accession>
<proteinExistence type="predicted"/>
<keyword evidence="1" id="KW-0813">Transport</keyword>
<dbReference type="PANTHER" id="PTHR42711">
    <property type="entry name" value="ABC TRANSPORTER ATP-BINDING PROTEIN"/>
    <property type="match status" value="1"/>
</dbReference>
<dbReference type="Gene3D" id="3.40.50.300">
    <property type="entry name" value="P-loop containing nucleotide triphosphate hydrolases"/>
    <property type="match status" value="1"/>
</dbReference>
<dbReference type="PANTHER" id="PTHR42711:SF4">
    <property type="entry name" value="ABC TRANSPORTER RELATED"/>
    <property type="match status" value="1"/>
</dbReference>
<organism evidence="5 6">
    <name type="scientific">Ruminiclostridium papyrosolvens C7</name>
    <dbReference type="NCBI Taxonomy" id="1330534"/>
    <lineage>
        <taxon>Bacteria</taxon>
        <taxon>Bacillati</taxon>
        <taxon>Bacillota</taxon>
        <taxon>Clostridia</taxon>
        <taxon>Eubacteriales</taxon>
        <taxon>Oscillospiraceae</taxon>
        <taxon>Ruminiclostridium</taxon>
    </lineage>
</organism>
<dbReference type="Proteomes" id="UP000016860">
    <property type="component" value="Unassembled WGS sequence"/>
</dbReference>
<name>U4QWL3_9FIRM</name>
<evidence type="ECO:0000313" key="5">
    <source>
        <dbReference type="EMBL" id="EPR07643.1"/>
    </source>
</evidence>
<keyword evidence="2" id="KW-0547">Nucleotide-binding</keyword>
<dbReference type="InterPro" id="IPR050763">
    <property type="entry name" value="ABC_transporter_ATP-binding"/>
</dbReference>
<dbReference type="RefSeq" id="WP_020817268.1">
    <property type="nucleotide sequence ID" value="NZ_ATAY01000098.1"/>
</dbReference>